<sequence>MEKSTSTLKSFENWLQILMNTYQCHPSHGLAQVINYYLVRIIHDEEIKCDHRKLMKYCSMKKFWHWRSA</sequence>
<keyword evidence="2" id="KW-1185">Reference proteome</keyword>
<gene>
    <name evidence="1" type="ORF">RM573_13475</name>
</gene>
<dbReference type="Proteomes" id="UP001266357">
    <property type="component" value="Unassembled WGS sequence"/>
</dbReference>
<dbReference type="EMBL" id="JAVRIF010000008">
    <property type="protein sequence ID" value="MDT0604615.1"/>
    <property type="molecule type" value="Genomic_DNA"/>
</dbReference>
<comment type="caution">
    <text evidence="1">The sequence shown here is derived from an EMBL/GenBank/DDBJ whole genome shotgun (WGS) entry which is preliminary data.</text>
</comment>
<dbReference type="RefSeq" id="WP_311583037.1">
    <property type="nucleotide sequence ID" value="NZ_JAVRIF010000008.1"/>
</dbReference>
<accession>A0ABU3A363</accession>
<reference evidence="1 2" key="1">
    <citation type="submission" date="2023-09" db="EMBL/GenBank/DDBJ databases">
        <authorList>
            <person name="Rey-Velasco X."/>
        </authorList>
    </citation>
    <scope>NUCLEOTIDE SEQUENCE [LARGE SCALE GENOMIC DNA]</scope>
    <source>
        <strain evidence="1 2">W431</strain>
    </source>
</reference>
<name>A0ABU3A363_9GAMM</name>
<evidence type="ECO:0000313" key="2">
    <source>
        <dbReference type="Proteomes" id="UP001266357"/>
    </source>
</evidence>
<evidence type="ECO:0000313" key="1">
    <source>
        <dbReference type="EMBL" id="MDT0604615.1"/>
    </source>
</evidence>
<organism evidence="1 2">
    <name type="scientific">Thalassotalea castellviae</name>
    <dbReference type="NCBI Taxonomy" id="3075612"/>
    <lineage>
        <taxon>Bacteria</taxon>
        <taxon>Pseudomonadati</taxon>
        <taxon>Pseudomonadota</taxon>
        <taxon>Gammaproteobacteria</taxon>
        <taxon>Alteromonadales</taxon>
        <taxon>Colwelliaceae</taxon>
        <taxon>Thalassotalea</taxon>
    </lineage>
</organism>
<evidence type="ECO:0008006" key="3">
    <source>
        <dbReference type="Google" id="ProtNLM"/>
    </source>
</evidence>
<proteinExistence type="predicted"/>
<protein>
    <recommendedName>
        <fullName evidence="3">Transposase</fullName>
    </recommendedName>
</protein>